<evidence type="ECO:0000313" key="13">
    <source>
        <dbReference type="Proteomes" id="UP000199230"/>
    </source>
</evidence>
<keyword evidence="2 8" id="KW-0436">Ligase</keyword>
<keyword evidence="13" id="KW-1185">Reference proteome</keyword>
<feature type="binding site" evidence="8">
    <location>
        <begin position="45"/>
        <end position="52"/>
    </location>
    <ligand>
        <name>ATP</name>
        <dbReference type="ChEBI" id="CHEBI:30616"/>
    </ligand>
</feature>
<dbReference type="Gene3D" id="3.40.50.620">
    <property type="entry name" value="HUPs"/>
    <property type="match status" value="1"/>
</dbReference>
<evidence type="ECO:0000256" key="6">
    <source>
        <dbReference type="ARBA" id="ARBA00022842"/>
    </source>
</evidence>
<dbReference type="STRING" id="159292.SAMN05192546_10529"/>
<evidence type="ECO:0000256" key="3">
    <source>
        <dbReference type="ARBA" id="ARBA00022723"/>
    </source>
</evidence>
<dbReference type="NCBIfam" id="TIGR00552">
    <property type="entry name" value="nadE"/>
    <property type="match status" value="1"/>
</dbReference>
<accession>A0A1H3NC67</accession>
<dbReference type="InterPro" id="IPR022926">
    <property type="entry name" value="NH(3)-dep_NAD(+)_synth"/>
</dbReference>
<evidence type="ECO:0000256" key="9">
    <source>
        <dbReference type="RuleBase" id="RU003811"/>
    </source>
</evidence>
<dbReference type="HAMAP" id="MF_00193">
    <property type="entry name" value="NadE_ammonia_dep"/>
    <property type="match status" value="1"/>
</dbReference>
<dbReference type="GO" id="GO:0008795">
    <property type="term" value="F:NAD+ synthase activity"/>
    <property type="evidence" value="ECO:0007669"/>
    <property type="project" value="UniProtKB-UniRule"/>
</dbReference>
<feature type="domain" description="NAD/GMP synthase" evidence="11">
    <location>
        <begin position="25"/>
        <end position="258"/>
    </location>
</feature>
<keyword evidence="4 8" id="KW-0547">Nucleotide-binding</keyword>
<dbReference type="GO" id="GO:0005524">
    <property type="term" value="F:ATP binding"/>
    <property type="evidence" value="ECO:0007669"/>
    <property type="project" value="UniProtKB-UniRule"/>
</dbReference>
<keyword evidence="3 8" id="KW-0479">Metal-binding</keyword>
<evidence type="ECO:0000256" key="1">
    <source>
        <dbReference type="ARBA" id="ARBA00005859"/>
    </source>
</evidence>
<dbReference type="PANTHER" id="PTHR23090">
    <property type="entry name" value="NH 3 /GLUTAMINE-DEPENDENT NAD + SYNTHETASE"/>
    <property type="match status" value="1"/>
</dbReference>
<keyword evidence="7 8" id="KW-0520">NAD</keyword>
<feature type="binding site" description="in other chain" evidence="8">
    <location>
        <position position="169"/>
    </location>
    <ligand>
        <name>deamido-NAD(+)</name>
        <dbReference type="ChEBI" id="CHEBI:58437"/>
        <note>ligand shared between two neighboring subunits</note>
    </ligand>
</feature>
<sequence length="267" mass="29604">MIRNICTQLGVDLLLDNMMELLTTRKIEWLQKKMQESGTSGFIVGLSGGVDSAVVANLIKQASPDNSMALILPISNSESDVEDALAVAEKIDLYCEVIDLSDVHEKLMQKVVGLEKIKEKLSKEALKTSNANLRARLRMSTLYAVANALNYMVVGTDNAPELYTGYFTKYGDGGVDILPIADLLKREVYHLAKHLGISNSIICKAPSAGLWEGQTDEEEMGITYEKIDAYLSGETIHPNEREIIETLHKKTQHKREMPPQHKGTTDI</sequence>
<dbReference type="EMBL" id="FNPV01000005">
    <property type="protein sequence ID" value="SDY85799.1"/>
    <property type="molecule type" value="Genomic_DNA"/>
</dbReference>
<feature type="binding site" evidence="8">
    <location>
        <position position="185"/>
    </location>
    <ligand>
        <name>ATP</name>
        <dbReference type="ChEBI" id="CHEBI:30616"/>
    </ligand>
</feature>
<dbReference type="GO" id="GO:0004359">
    <property type="term" value="F:glutaminase activity"/>
    <property type="evidence" value="ECO:0007669"/>
    <property type="project" value="InterPro"/>
</dbReference>
<evidence type="ECO:0000259" key="11">
    <source>
        <dbReference type="Pfam" id="PF02540"/>
    </source>
</evidence>
<keyword evidence="5 8" id="KW-0067">ATP-binding</keyword>
<feature type="binding site" evidence="8">
    <location>
        <position position="161"/>
    </location>
    <ligand>
        <name>Mg(2+)</name>
        <dbReference type="ChEBI" id="CHEBI:18420"/>
    </ligand>
</feature>
<evidence type="ECO:0000256" key="5">
    <source>
        <dbReference type="ARBA" id="ARBA00022840"/>
    </source>
</evidence>
<dbReference type="Pfam" id="PF02540">
    <property type="entry name" value="NAD_synthase"/>
    <property type="match status" value="1"/>
</dbReference>
<dbReference type="GO" id="GO:0003952">
    <property type="term" value="F:NAD+ synthase (glutamine-hydrolyzing) activity"/>
    <property type="evidence" value="ECO:0007669"/>
    <property type="project" value="InterPro"/>
</dbReference>
<dbReference type="GO" id="GO:0046872">
    <property type="term" value="F:metal ion binding"/>
    <property type="evidence" value="ECO:0007669"/>
    <property type="project" value="UniProtKB-KW"/>
</dbReference>
<evidence type="ECO:0000256" key="8">
    <source>
        <dbReference type="HAMAP-Rule" id="MF_00193"/>
    </source>
</evidence>
<comment type="pathway">
    <text evidence="8">Cofactor biosynthesis; NAD(+) biosynthesis; NAD(+) from deamido-NAD(+) (ammonia route): step 1/1.</text>
</comment>
<dbReference type="PANTHER" id="PTHR23090:SF9">
    <property type="entry name" value="GLUTAMINE-DEPENDENT NAD(+) SYNTHETASE"/>
    <property type="match status" value="1"/>
</dbReference>
<feature type="binding site" evidence="8">
    <location>
        <position position="51"/>
    </location>
    <ligand>
        <name>Mg(2+)</name>
        <dbReference type="ChEBI" id="CHEBI:18420"/>
    </ligand>
</feature>
<evidence type="ECO:0000256" key="7">
    <source>
        <dbReference type="ARBA" id="ARBA00023027"/>
    </source>
</evidence>
<feature type="binding site" description="in other chain" evidence="8">
    <location>
        <begin position="253"/>
        <end position="254"/>
    </location>
    <ligand>
        <name>deamido-NAD(+)</name>
        <dbReference type="ChEBI" id="CHEBI:58437"/>
        <note>ligand shared between two neighboring subunits</note>
    </ligand>
</feature>
<keyword evidence="6 8" id="KW-0460">Magnesium</keyword>
<evidence type="ECO:0000256" key="10">
    <source>
        <dbReference type="RuleBase" id="RU003812"/>
    </source>
</evidence>
<proteinExistence type="inferred from homology"/>
<organism evidence="12 13">
    <name type="scientific">Tindallia californiensis</name>
    <dbReference type="NCBI Taxonomy" id="159292"/>
    <lineage>
        <taxon>Bacteria</taxon>
        <taxon>Bacillati</taxon>
        <taxon>Bacillota</taxon>
        <taxon>Clostridia</taxon>
        <taxon>Peptostreptococcales</taxon>
        <taxon>Tindalliaceae</taxon>
        <taxon>Tindallia</taxon>
    </lineage>
</organism>
<comment type="similarity">
    <text evidence="1 8 9">Belongs to the NAD synthetase family.</text>
</comment>
<dbReference type="InterPro" id="IPR022310">
    <property type="entry name" value="NAD/GMP_synthase"/>
</dbReference>
<dbReference type="UniPathway" id="UPA00253">
    <property type="reaction ID" value="UER00333"/>
</dbReference>
<name>A0A1H3NC67_9FIRM</name>
<feature type="binding site" evidence="8">
    <location>
        <position position="207"/>
    </location>
    <ligand>
        <name>ATP</name>
        <dbReference type="ChEBI" id="CHEBI:30616"/>
    </ligand>
</feature>
<gene>
    <name evidence="8" type="primary">nadE</name>
    <name evidence="12" type="ORF">SAMN05192546_10529</name>
</gene>
<comment type="catalytic activity">
    <reaction evidence="8 10">
        <text>deamido-NAD(+) + NH4(+) + ATP = AMP + diphosphate + NAD(+) + H(+)</text>
        <dbReference type="Rhea" id="RHEA:21188"/>
        <dbReference type="ChEBI" id="CHEBI:15378"/>
        <dbReference type="ChEBI" id="CHEBI:28938"/>
        <dbReference type="ChEBI" id="CHEBI:30616"/>
        <dbReference type="ChEBI" id="CHEBI:33019"/>
        <dbReference type="ChEBI" id="CHEBI:57540"/>
        <dbReference type="ChEBI" id="CHEBI:58437"/>
        <dbReference type="ChEBI" id="CHEBI:456215"/>
        <dbReference type="EC" id="6.3.1.5"/>
    </reaction>
</comment>
<dbReference type="Proteomes" id="UP000199230">
    <property type="component" value="Unassembled WGS sequence"/>
</dbReference>
<evidence type="ECO:0000256" key="2">
    <source>
        <dbReference type="ARBA" id="ARBA00022598"/>
    </source>
</evidence>
<reference evidence="12 13" key="1">
    <citation type="submission" date="2016-10" db="EMBL/GenBank/DDBJ databases">
        <authorList>
            <person name="de Groot N.N."/>
        </authorList>
    </citation>
    <scope>NUCLEOTIDE SEQUENCE [LARGE SCALE GENOMIC DNA]</scope>
    <source>
        <strain evidence="12 13">APO</strain>
    </source>
</reference>
<protein>
    <recommendedName>
        <fullName evidence="8 10">NH(3)-dependent NAD(+) synthetase</fullName>
        <ecNumber evidence="8 10">6.3.1.5</ecNumber>
    </recommendedName>
</protein>
<dbReference type="CDD" id="cd00553">
    <property type="entry name" value="NAD_synthase"/>
    <property type="match status" value="1"/>
</dbReference>
<dbReference type="SUPFAM" id="SSF52402">
    <property type="entry name" value="Adenine nucleotide alpha hydrolases-like"/>
    <property type="match status" value="1"/>
</dbReference>
<evidence type="ECO:0000313" key="12">
    <source>
        <dbReference type="EMBL" id="SDY85799.1"/>
    </source>
</evidence>
<dbReference type="InterPro" id="IPR003694">
    <property type="entry name" value="NAD_synthase"/>
</dbReference>
<evidence type="ECO:0000256" key="4">
    <source>
        <dbReference type="ARBA" id="ARBA00022741"/>
    </source>
</evidence>
<dbReference type="InterPro" id="IPR014729">
    <property type="entry name" value="Rossmann-like_a/b/a_fold"/>
</dbReference>
<feature type="binding site" evidence="8">
    <location>
        <position position="156"/>
    </location>
    <ligand>
        <name>ATP</name>
        <dbReference type="ChEBI" id="CHEBI:30616"/>
    </ligand>
</feature>
<feature type="binding site" evidence="8">
    <location>
        <position position="176"/>
    </location>
    <ligand>
        <name>deamido-NAD(+)</name>
        <dbReference type="ChEBI" id="CHEBI:58437"/>
        <note>ligand shared between two neighboring subunits</note>
    </ligand>
</feature>
<dbReference type="GO" id="GO:0005737">
    <property type="term" value="C:cytoplasm"/>
    <property type="evidence" value="ECO:0007669"/>
    <property type="project" value="InterPro"/>
</dbReference>
<dbReference type="GO" id="GO:0009435">
    <property type="term" value="P:NAD+ biosynthetic process"/>
    <property type="evidence" value="ECO:0007669"/>
    <property type="project" value="UniProtKB-UniRule"/>
</dbReference>
<dbReference type="EC" id="6.3.1.5" evidence="8 10"/>
<comment type="function">
    <text evidence="8">Catalyzes the ATP-dependent amidation of deamido-NAD to form NAD. Uses ammonia as a nitrogen source.</text>
</comment>
<comment type="subunit">
    <text evidence="8">Homodimer.</text>
</comment>
<feature type="binding site" description="in other chain" evidence="8">
    <location>
        <position position="136"/>
    </location>
    <ligand>
        <name>deamido-NAD(+)</name>
        <dbReference type="ChEBI" id="CHEBI:58437"/>
        <note>ligand shared between two neighboring subunits</note>
    </ligand>
</feature>
<dbReference type="AlphaFoldDB" id="A0A1H3NC67"/>